<dbReference type="Gene3D" id="2.60.40.2080">
    <property type="match status" value="2"/>
</dbReference>
<keyword evidence="2" id="KW-0732">Signal</keyword>
<keyword evidence="1" id="KW-0245">EGF-like domain</keyword>
<keyword evidence="6" id="KW-1185">Reference proteome</keyword>
<dbReference type="OrthoDB" id="5979558at2759"/>
<feature type="chain" id="PRO_5040943636" evidence="2">
    <location>
        <begin position="19"/>
        <end position="667"/>
    </location>
</feature>
<dbReference type="PROSITE" id="PS51465">
    <property type="entry name" value="KAZAL_2"/>
    <property type="match status" value="1"/>
</dbReference>
<sequence>MLAVLVIVILLIPKDDIGNDIVVSGEKAITSTDVRYGKVTFEVPEEESYKCNSAPFSPPFMAKEVFVQLAPSRSSIMTRSLLQAVTVWLEWANSTGFAACVETSGLSDVMRIVNVNWLAFRGQPTGGAAGIVDIPFWTSGTSDVDIAFPLKLNPVPEVFVTPIHSIPQDRQDAASVWSEDVASSGFKLSLREVTNFSGGHRNIRVQWIALVTTPKGWKMPEKSKIKFKNVGPPVKRLQYSYCEDVTFKRPFYLAPVVLLSPRHKWKKGLLTSIDPNHNAITSWLENLDRNGFTACVKDLQLFDKHHDPITVQYVAFGDLDPCHKVVCSYYATCTMFGPNDGRCVCSENLPRYEDEQCSEDSITYRNFGSLERQACLQNQYIGVKKPGSCEPFLFYRGRVFVYLSRSEAECRLVSLSNTIFNVNKSIHVQLAVNYFNSSGQFTHEAAVTWTEDVSAAKFRICVLTAGRLDRLPPDSGLTYVDFIAYQGNPVGSVTGHESLVSWWDGTSCQEIVLPQGKFSSPPYVLVSSEHTYTGRSHDAATVWAENVEVGKFAVCLREMQNFDGLHENIVVDWIAFLDLPKEMMVEWHNVTFSNNQELESLRQTNYAFCQCQPVIAHIRASAESNSISTWVENINTSECRVCMKELHTPQGYDPVFITVLAVGAGSG</sequence>
<dbReference type="Proteomes" id="UP001163046">
    <property type="component" value="Unassembled WGS sequence"/>
</dbReference>
<proteinExistence type="predicted"/>
<feature type="signal peptide" evidence="2">
    <location>
        <begin position="1"/>
        <end position="18"/>
    </location>
</feature>
<dbReference type="Gene3D" id="3.30.60.30">
    <property type="match status" value="1"/>
</dbReference>
<dbReference type="SUPFAM" id="SSF100895">
    <property type="entry name" value="Kazal-type serine protease inhibitors"/>
    <property type="match status" value="1"/>
</dbReference>
<protein>
    <submittedName>
        <fullName evidence="5">Uncharacterized protein</fullName>
    </submittedName>
</protein>
<dbReference type="PROSITE" id="PS50026">
    <property type="entry name" value="EGF_3"/>
    <property type="match status" value="1"/>
</dbReference>
<evidence type="ECO:0000256" key="1">
    <source>
        <dbReference type="PROSITE-ProRule" id="PRU00076"/>
    </source>
</evidence>
<dbReference type="InterPro" id="IPR002350">
    <property type="entry name" value="Kazal_dom"/>
</dbReference>
<dbReference type="InterPro" id="IPR036058">
    <property type="entry name" value="Kazal_dom_sf"/>
</dbReference>
<dbReference type="AlphaFoldDB" id="A0A9X0DB18"/>
<dbReference type="InterPro" id="IPR037221">
    <property type="entry name" value="H-type_lectin_dom_sf"/>
</dbReference>
<accession>A0A9X0DB18</accession>
<gene>
    <name evidence="5" type="ORF">OS493_006362</name>
</gene>
<feature type="domain" description="EGF-like" evidence="3">
    <location>
        <begin position="318"/>
        <end position="358"/>
    </location>
</feature>
<dbReference type="EMBL" id="MU825398">
    <property type="protein sequence ID" value="KAJ7393390.1"/>
    <property type="molecule type" value="Genomic_DNA"/>
</dbReference>
<evidence type="ECO:0000313" key="5">
    <source>
        <dbReference type="EMBL" id="KAJ7393390.1"/>
    </source>
</evidence>
<evidence type="ECO:0000256" key="2">
    <source>
        <dbReference type="SAM" id="SignalP"/>
    </source>
</evidence>
<feature type="domain" description="Kazal-like" evidence="4">
    <location>
        <begin position="323"/>
        <end position="391"/>
    </location>
</feature>
<comment type="caution">
    <text evidence="5">The sequence shown here is derived from an EMBL/GenBank/DDBJ whole genome shotgun (WGS) entry which is preliminary data.</text>
</comment>
<name>A0A9X0DB18_9CNID</name>
<dbReference type="InterPro" id="IPR000742">
    <property type="entry name" value="EGF"/>
</dbReference>
<reference evidence="5" key="1">
    <citation type="submission" date="2023-01" db="EMBL/GenBank/DDBJ databases">
        <title>Genome assembly of the deep-sea coral Lophelia pertusa.</title>
        <authorList>
            <person name="Herrera S."/>
            <person name="Cordes E."/>
        </authorList>
    </citation>
    <scope>NUCLEOTIDE SEQUENCE</scope>
    <source>
        <strain evidence="5">USNM1676648</strain>
        <tissue evidence="5">Polyp</tissue>
    </source>
</reference>
<evidence type="ECO:0000259" key="4">
    <source>
        <dbReference type="PROSITE" id="PS51465"/>
    </source>
</evidence>
<dbReference type="CDD" id="cd00104">
    <property type="entry name" value="KAZAL_FS"/>
    <property type="match status" value="1"/>
</dbReference>
<evidence type="ECO:0000259" key="3">
    <source>
        <dbReference type="PROSITE" id="PS50026"/>
    </source>
</evidence>
<organism evidence="5 6">
    <name type="scientific">Desmophyllum pertusum</name>
    <dbReference type="NCBI Taxonomy" id="174260"/>
    <lineage>
        <taxon>Eukaryota</taxon>
        <taxon>Metazoa</taxon>
        <taxon>Cnidaria</taxon>
        <taxon>Anthozoa</taxon>
        <taxon>Hexacorallia</taxon>
        <taxon>Scleractinia</taxon>
        <taxon>Caryophylliina</taxon>
        <taxon>Caryophylliidae</taxon>
        <taxon>Desmophyllum</taxon>
    </lineage>
</organism>
<comment type="caution">
    <text evidence="1">Lacks conserved residue(s) required for the propagation of feature annotation.</text>
</comment>
<evidence type="ECO:0000313" key="6">
    <source>
        <dbReference type="Proteomes" id="UP001163046"/>
    </source>
</evidence>